<dbReference type="RefSeq" id="WP_015152974.1">
    <property type="nucleotide sequence ID" value="NZ_JAVKZF010000002.1"/>
</dbReference>
<name>A0AB37UBQ2_9CYAN</name>
<dbReference type="AlphaFoldDB" id="A0AB37UBQ2"/>
<gene>
    <name evidence="1" type="ORF">DSM107010_59950</name>
</gene>
<evidence type="ECO:0000313" key="2">
    <source>
        <dbReference type="Proteomes" id="UP000282574"/>
    </source>
</evidence>
<sequence length="60" mass="7128">MTNEVKKLSIRELAKLPRESQDKILLEQIAALPEMCFISGSEEMEWVEEYQEEDPEDEIW</sequence>
<reference evidence="1 2" key="1">
    <citation type="journal article" date="2019" name="Genome Biol. Evol.">
        <title>Day and night: Metabolic profiles and evolutionary relationships of six axenic non-marine cyanobacteria.</title>
        <authorList>
            <person name="Will S.E."/>
            <person name="Henke P."/>
            <person name="Boedeker C."/>
            <person name="Huang S."/>
            <person name="Brinkmann H."/>
            <person name="Rohde M."/>
            <person name="Jarek M."/>
            <person name="Friedl T."/>
            <person name="Seufert S."/>
            <person name="Schumacher M."/>
            <person name="Overmann J."/>
            <person name="Neumann-Schaal M."/>
            <person name="Petersen J."/>
        </authorList>
    </citation>
    <scope>NUCLEOTIDE SEQUENCE [LARGE SCALE GENOMIC DNA]</scope>
    <source>
        <strain evidence="1 2">SAG 39.79</strain>
    </source>
</reference>
<organism evidence="1 2">
    <name type="scientific">Chroococcidiopsis cubana SAG 39.79</name>
    <dbReference type="NCBI Taxonomy" id="388085"/>
    <lineage>
        <taxon>Bacteria</taxon>
        <taxon>Bacillati</taxon>
        <taxon>Cyanobacteriota</taxon>
        <taxon>Cyanophyceae</taxon>
        <taxon>Chroococcidiopsidales</taxon>
        <taxon>Chroococcidiopsidaceae</taxon>
        <taxon>Chroococcidiopsis</taxon>
    </lineage>
</organism>
<evidence type="ECO:0000313" key="1">
    <source>
        <dbReference type="EMBL" id="RUT03712.1"/>
    </source>
</evidence>
<dbReference type="Proteomes" id="UP000282574">
    <property type="component" value="Unassembled WGS sequence"/>
</dbReference>
<keyword evidence="2" id="KW-1185">Reference proteome</keyword>
<dbReference type="EMBL" id="RSCK01000096">
    <property type="protein sequence ID" value="RUT03712.1"/>
    <property type="molecule type" value="Genomic_DNA"/>
</dbReference>
<comment type="caution">
    <text evidence="1">The sequence shown here is derived from an EMBL/GenBank/DDBJ whole genome shotgun (WGS) entry which is preliminary data.</text>
</comment>
<proteinExistence type="predicted"/>
<evidence type="ECO:0008006" key="3">
    <source>
        <dbReference type="Google" id="ProtNLM"/>
    </source>
</evidence>
<accession>A0AB37UBQ2</accession>
<protein>
    <recommendedName>
        <fullName evidence="3">DUF2281 domain-containing protein</fullName>
    </recommendedName>
</protein>